<reference evidence="1 2" key="2">
    <citation type="submission" date="2015-01" db="EMBL/GenBank/DDBJ databases">
        <authorList>
            <consortium name="NBRP consortium"/>
            <person name="Sawabe T."/>
            <person name="Meirelles P."/>
            <person name="Feng G."/>
            <person name="Sayaka M."/>
            <person name="Hattori M."/>
            <person name="Ohkuma M."/>
        </authorList>
    </citation>
    <scope>NUCLEOTIDE SEQUENCE [LARGE SCALE GENOMIC DNA]</scope>
    <source>
        <strain evidence="1 2">JCM19232</strain>
    </source>
</reference>
<proteinExistence type="predicted"/>
<dbReference type="AlphaFoldDB" id="A0A0B8PBM2"/>
<sequence length="158" mass="17833">MMEDLRSLHEQGVIEIDQEMSISSSIHYKNTIEVDVWYHQDVTPTFRPGSYQYTFLTLFKDSSKQLTISQLDICSGNACHGPRSCHHSLQGLDGSFSLKVSFMAGKWAALGTSWNMFPRVRIIADGQTVVDDKFETHVDPTKRTLAPGHSSWKIVKQA</sequence>
<organism evidence="1 2">
    <name type="scientific">Vibrio ishigakensis</name>
    <dbReference type="NCBI Taxonomy" id="1481914"/>
    <lineage>
        <taxon>Bacteria</taxon>
        <taxon>Pseudomonadati</taxon>
        <taxon>Pseudomonadota</taxon>
        <taxon>Gammaproteobacteria</taxon>
        <taxon>Vibrionales</taxon>
        <taxon>Vibrionaceae</taxon>
        <taxon>Vibrio</taxon>
    </lineage>
</organism>
<evidence type="ECO:0000313" key="2">
    <source>
        <dbReference type="Proteomes" id="UP000031670"/>
    </source>
</evidence>
<comment type="caution">
    <text evidence="1">The sequence shown here is derived from an EMBL/GenBank/DDBJ whole genome shotgun (WGS) entry which is preliminary data.</text>
</comment>
<protein>
    <submittedName>
        <fullName evidence="1">Uncharacterized protein</fullName>
    </submittedName>
</protein>
<dbReference type="EMBL" id="BBSA01000011">
    <property type="protein sequence ID" value="GAM64195.1"/>
    <property type="molecule type" value="Genomic_DNA"/>
</dbReference>
<evidence type="ECO:0000313" key="1">
    <source>
        <dbReference type="EMBL" id="GAM64195.1"/>
    </source>
</evidence>
<accession>A0A0B8PBM2</accession>
<dbReference type="Proteomes" id="UP000031670">
    <property type="component" value="Unassembled WGS sequence"/>
</dbReference>
<gene>
    <name evidence="1" type="ORF">JCM19232_3471</name>
</gene>
<name>A0A0B8PBM2_9VIBR</name>
<reference evidence="1 2" key="1">
    <citation type="submission" date="2015-01" db="EMBL/GenBank/DDBJ databases">
        <title>Vibrio sp. C5 JCM 19232 whole genome shotgun sequence.</title>
        <authorList>
            <person name="Sawabe T."/>
            <person name="Meirelles P."/>
            <person name="Feng G."/>
            <person name="Sayaka M."/>
            <person name="Hattori M."/>
            <person name="Ohkuma M."/>
        </authorList>
    </citation>
    <scope>NUCLEOTIDE SEQUENCE [LARGE SCALE GENOMIC DNA]</scope>
    <source>
        <strain evidence="1 2">JCM19232</strain>
    </source>
</reference>